<evidence type="ECO:0000313" key="1">
    <source>
        <dbReference type="EMBL" id="RAH73683.1"/>
    </source>
</evidence>
<protein>
    <submittedName>
        <fullName evidence="1">Uncharacterized protein</fullName>
    </submittedName>
</protein>
<dbReference type="Proteomes" id="UP000249661">
    <property type="component" value="Unassembled WGS sequence"/>
</dbReference>
<name>A0ACD1HJ79_9EURO</name>
<dbReference type="EMBL" id="KZ824938">
    <property type="protein sequence ID" value="RAH73683.1"/>
    <property type="molecule type" value="Genomic_DNA"/>
</dbReference>
<evidence type="ECO:0000313" key="2">
    <source>
        <dbReference type="Proteomes" id="UP000249661"/>
    </source>
</evidence>
<sequence>MEGEEKRREQEREEGKQARTGDGWKAERKQSGKRRSTRRRRRRRRRMGKHDVGLGACS</sequence>
<gene>
    <name evidence="1" type="ORF">BO66DRAFT_388790</name>
</gene>
<keyword evidence="2" id="KW-1185">Reference proteome</keyword>
<accession>A0ACD1HJ79</accession>
<reference evidence="1" key="1">
    <citation type="submission" date="2018-02" db="EMBL/GenBank/DDBJ databases">
        <title>The genomes of Aspergillus section Nigri reveals drivers in fungal speciation.</title>
        <authorList>
            <consortium name="DOE Joint Genome Institute"/>
            <person name="Vesth T.C."/>
            <person name="Nybo J."/>
            <person name="Theobald S."/>
            <person name="Brandl J."/>
            <person name="Frisvad J.C."/>
            <person name="Nielsen K.F."/>
            <person name="Lyhne E.K."/>
            <person name="Kogle M.E."/>
            <person name="Kuo A."/>
            <person name="Riley R."/>
            <person name="Clum A."/>
            <person name="Nolan M."/>
            <person name="Lipzen A."/>
            <person name="Salamov A."/>
            <person name="Henrissat B."/>
            <person name="Wiebenga A."/>
            <person name="De vries R.P."/>
            <person name="Grigoriev I.V."/>
            <person name="Mortensen U.H."/>
            <person name="Andersen M.R."/>
            <person name="Baker S.E."/>
        </authorList>
    </citation>
    <scope>NUCLEOTIDE SEQUENCE</scope>
    <source>
        <strain evidence="1">CBS 121060</strain>
    </source>
</reference>
<proteinExistence type="predicted"/>
<organism evidence="1 2">
    <name type="scientific">Aspergillus aculeatinus CBS 121060</name>
    <dbReference type="NCBI Taxonomy" id="1448322"/>
    <lineage>
        <taxon>Eukaryota</taxon>
        <taxon>Fungi</taxon>
        <taxon>Dikarya</taxon>
        <taxon>Ascomycota</taxon>
        <taxon>Pezizomycotina</taxon>
        <taxon>Eurotiomycetes</taxon>
        <taxon>Eurotiomycetidae</taxon>
        <taxon>Eurotiales</taxon>
        <taxon>Aspergillaceae</taxon>
        <taxon>Aspergillus</taxon>
        <taxon>Aspergillus subgen. Circumdati</taxon>
    </lineage>
</organism>